<sequence length="517" mass="60479">MLSSKTNQIISDWLELPFHNYTEEDINYISSNHNQNITVNRNYPHLIVRDLFKELPFVRCTDYEIIANCMNNKLGFLKLLENNNLSNQIIRQTSALQDNFTCSYQNENSFQKLTKKHNSKSLKVFHLNIRSLNKHKLILKSYLESLNCTFDLIFLTETGNARPDEIEEIFQNYKFYIDSPIPGKGSKGGASILINKNSFDSIEEIFENESLKQYCKCTNCKIENKWLKLTSNRNSFIIGSIYRHPNGNTNHFIQSLQNILNKLDKKSTCIIAGDVNIDLVKQQNNSVNMYLETLMEHNILPYLCIPTRITDNSATIIDHINVRIPVNQIHNKISSGNLINDISDHLPNYFIIDSDISKSKDRPLIRLYNKKNIKIYNQNISEEPPLIPHPRSNDTNILLAEFTYNLNRILNKFFPLIQISRKKFKEKNYITNEIKTMITKRNKLYTIYINDRNETNKENWRKMRNKTNQAIKNSEIKYYKDLIIEHGNNCQAMWKTLGHIIGNKKNKKTIINSLTLD</sequence>
<dbReference type="AlphaFoldDB" id="A0AAV2Q365"/>
<proteinExistence type="predicted"/>
<accession>A0AAV2Q365</accession>
<feature type="non-terminal residue" evidence="1">
    <location>
        <position position="517"/>
    </location>
</feature>
<evidence type="ECO:0008006" key="3">
    <source>
        <dbReference type="Google" id="ProtNLM"/>
    </source>
</evidence>
<dbReference type="PANTHER" id="PTHR33776">
    <property type="entry name" value="ENDO/EXONUCLEASE/PHOSPHATASE DOMAIN-CONTAINING PROTEIN"/>
    <property type="match status" value="1"/>
</dbReference>
<dbReference type="PANTHER" id="PTHR33776:SF3">
    <property type="entry name" value="PHD-TYPE DOMAIN-CONTAINING PROTEIN"/>
    <property type="match status" value="1"/>
</dbReference>
<evidence type="ECO:0000313" key="2">
    <source>
        <dbReference type="Proteomes" id="UP001497623"/>
    </source>
</evidence>
<comment type="caution">
    <text evidence="1">The sequence shown here is derived from an EMBL/GenBank/DDBJ whole genome shotgun (WGS) entry which is preliminary data.</text>
</comment>
<dbReference type="Proteomes" id="UP001497623">
    <property type="component" value="Unassembled WGS sequence"/>
</dbReference>
<keyword evidence="2" id="KW-1185">Reference proteome</keyword>
<evidence type="ECO:0000313" key="1">
    <source>
        <dbReference type="EMBL" id="CAL4068526.1"/>
    </source>
</evidence>
<dbReference type="SUPFAM" id="SSF56219">
    <property type="entry name" value="DNase I-like"/>
    <property type="match status" value="1"/>
</dbReference>
<name>A0AAV2Q365_MEGNR</name>
<organism evidence="1 2">
    <name type="scientific">Meganyctiphanes norvegica</name>
    <name type="common">Northern krill</name>
    <name type="synonym">Thysanopoda norvegica</name>
    <dbReference type="NCBI Taxonomy" id="48144"/>
    <lineage>
        <taxon>Eukaryota</taxon>
        <taxon>Metazoa</taxon>
        <taxon>Ecdysozoa</taxon>
        <taxon>Arthropoda</taxon>
        <taxon>Crustacea</taxon>
        <taxon>Multicrustacea</taxon>
        <taxon>Malacostraca</taxon>
        <taxon>Eumalacostraca</taxon>
        <taxon>Eucarida</taxon>
        <taxon>Euphausiacea</taxon>
        <taxon>Euphausiidae</taxon>
        <taxon>Meganyctiphanes</taxon>
    </lineage>
</organism>
<dbReference type="InterPro" id="IPR036691">
    <property type="entry name" value="Endo/exonu/phosph_ase_sf"/>
</dbReference>
<dbReference type="EMBL" id="CAXKWB010003195">
    <property type="protein sequence ID" value="CAL4068526.1"/>
    <property type="molecule type" value="Genomic_DNA"/>
</dbReference>
<gene>
    <name evidence="1" type="ORF">MNOR_LOCUS7328</name>
</gene>
<dbReference type="Gene3D" id="3.60.10.10">
    <property type="entry name" value="Endonuclease/exonuclease/phosphatase"/>
    <property type="match status" value="1"/>
</dbReference>
<reference evidence="1 2" key="1">
    <citation type="submission" date="2024-05" db="EMBL/GenBank/DDBJ databases">
        <authorList>
            <person name="Wallberg A."/>
        </authorList>
    </citation>
    <scope>NUCLEOTIDE SEQUENCE [LARGE SCALE GENOMIC DNA]</scope>
</reference>
<protein>
    <recommendedName>
        <fullName evidence="3">Endonuclease/exonuclease/phosphatase domain-containing protein</fullName>
    </recommendedName>
</protein>